<evidence type="ECO:0000313" key="2">
    <source>
        <dbReference type="Proteomes" id="UP000241964"/>
    </source>
</evidence>
<keyword evidence="2" id="KW-1185">Reference proteome</keyword>
<protein>
    <submittedName>
        <fullName evidence="1">Uncharacterized protein</fullName>
    </submittedName>
</protein>
<proteinExistence type="predicted"/>
<dbReference type="Proteomes" id="UP000241964">
    <property type="component" value="Unassembled WGS sequence"/>
</dbReference>
<evidence type="ECO:0000313" key="1">
    <source>
        <dbReference type="EMBL" id="PSL25176.1"/>
    </source>
</evidence>
<comment type="caution">
    <text evidence="1">The sequence shown here is derived from an EMBL/GenBank/DDBJ whole genome shotgun (WGS) entry which is preliminary data.</text>
</comment>
<gene>
    <name evidence="1" type="ORF">CLV60_11295</name>
</gene>
<sequence length="74" mass="8858">MLMEIRSLKNSYFYNEFKNDWNYWNGIVILNGQYFKYNVSNVDCKFSGLLMNVNKKYLAGNECKYALLRTHRGD</sequence>
<reference evidence="1 2" key="1">
    <citation type="submission" date="2018-03" db="EMBL/GenBank/DDBJ databases">
        <title>Genomic Encyclopedia of Archaeal and Bacterial Type Strains, Phase II (KMG-II): from individual species to whole genera.</title>
        <authorList>
            <person name="Goeker M."/>
        </authorList>
    </citation>
    <scope>NUCLEOTIDE SEQUENCE [LARGE SCALE GENOMIC DNA]</scope>
    <source>
        <strain evidence="1 2">DSM 29057</strain>
    </source>
</reference>
<name>A0A2P8FTX8_9BACT</name>
<dbReference type="EMBL" id="PYAS01000012">
    <property type="protein sequence ID" value="PSL25176.1"/>
    <property type="molecule type" value="Genomic_DNA"/>
</dbReference>
<organism evidence="1 2">
    <name type="scientific">Dyadobacter jiangsuensis</name>
    <dbReference type="NCBI Taxonomy" id="1591085"/>
    <lineage>
        <taxon>Bacteria</taxon>
        <taxon>Pseudomonadati</taxon>
        <taxon>Bacteroidota</taxon>
        <taxon>Cytophagia</taxon>
        <taxon>Cytophagales</taxon>
        <taxon>Spirosomataceae</taxon>
        <taxon>Dyadobacter</taxon>
    </lineage>
</organism>
<accession>A0A2P8FTX8</accession>
<dbReference type="AlphaFoldDB" id="A0A2P8FTX8"/>